<keyword evidence="1" id="KW-0812">Transmembrane</keyword>
<dbReference type="AlphaFoldDB" id="A0A8R1HJG6"/>
<sequence length="149" mass="16592">MGMPSLLLIPTARLFEVDAPILGETLPYQADMRRSKFGASISNYLTFEFKNETIEGHPGQLEEIRDAVFASLGITPDEFVYVGPYVYKIEDDGSTTFHLTDMLGALSLSMGIVFTYFLSLKNLKRFSNLLVTASDGEEVAQKPAMRPTR</sequence>
<keyword evidence="3" id="KW-1185">Reference proteome</keyword>
<name>A0A8R1HJG6_CAEJA</name>
<evidence type="ECO:0000256" key="1">
    <source>
        <dbReference type="SAM" id="Phobius"/>
    </source>
</evidence>
<evidence type="ECO:0000313" key="2">
    <source>
        <dbReference type="EnsemblMetazoa" id="CJA03448.1"/>
    </source>
</evidence>
<dbReference type="InterPro" id="IPR019428">
    <property type="entry name" value="7TM_GPCR_serpentine_rcpt_Str"/>
</dbReference>
<reference evidence="2" key="2">
    <citation type="submission" date="2022-06" db="UniProtKB">
        <authorList>
            <consortium name="EnsemblMetazoa"/>
        </authorList>
    </citation>
    <scope>IDENTIFICATION</scope>
    <source>
        <strain evidence="2">DF5081</strain>
    </source>
</reference>
<keyword evidence="1" id="KW-0472">Membrane</keyword>
<protein>
    <submittedName>
        <fullName evidence="2">Uncharacterized protein</fullName>
    </submittedName>
</protein>
<dbReference type="Proteomes" id="UP000005237">
    <property type="component" value="Unassembled WGS sequence"/>
</dbReference>
<feature type="transmembrane region" description="Helical" evidence="1">
    <location>
        <begin position="102"/>
        <end position="120"/>
    </location>
</feature>
<reference evidence="3" key="1">
    <citation type="submission" date="2010-08" db="EMBL/GenBank/DDBJ databases">
        <authorList>
            <consortium name="Caenorhabditis japonica Sequencing Consortium"/>
            <person name="Wilson R.K."/>
        </authorList>
    </citation>
    <scope>NUCLEOTIDE SEQUENCE [LARGE SCALE GENOMIC DNA]</scope>
    <source>
        <strain evidence="3">DF5081</strain>
    </source>
</reference>
<proteinExistence type="predicted"/>
<dbReference type="EnsemblMetazoa" id="CJA03448.1">
    <property type="protein sequence ID" value="CJA03448.1"/>
    <property type="gene ID" value="WBGene00122652"/>
</dbReference>
<dbReference type="Pfam" id="PF10326">
    <property type="entry name" value="7TM_GPCR_Str"/>
    <property type="match status" value="1"/>
</dbReference>
<keyword evidence="1" id="KW-1133">Transmembrane helix</keyword>
<evidence type="ECO:0000313" key="3">
    <source>
        <dbReference type="Proteomes" id="UP000005237"/>
    </source>
</evidence>
<accession>A0A8R1HJG6</accession>
<organism evidence="2 3">
    <name type="scientific">Caenorhabditis japonica</name>
    <dbReference type="NCBI Taxonomy" id="281687"/>
    <lineage>
        <taxon>Eukaryota</taxon>
        <taxon>Metazoa</taxon>
        <taxon>Ecdysozoa</taxon>
        <taxon>Nematoda</taxon>
        <taxon>Chromadorea</taxon>
        <taxon>Rhabditida</taxon>
        <taxon>Rhabditina</taxon>
        <taxon>Rhabditomorpha</taxon>
        <taxon>Rhabditoidea</taxon>
        <taxon>Rhabditidae</taxon>
        <taxon>Peloderinae</taxon>
        <taxon>Caenorhabditis</taxon>
    </lineage>
</organism>